<dbReference type="Gene3D" id="1.50.10.10">
    <property type="match status" value="1"/>
</dbReference>
<dbReference type="RefSeq" id="WP_005932572.1">
    <property type="nucleotide sequence ID" value="NZ_JH724308.1"/>
</dbReference>
<dbReference type="AlphaFoldDB" id="I9T084"/>
<keyword evidence="1" id="KW-0378">Hydrolase</keyword>
<dbReference type="HOGENOM" id="CLU_042785_0_0_10"/>
<dbReference type="SUPFAM" id="SSF48208">
    <property type="entry name" value="Six-hairpin glycosidases"/>
    <property type="match status" value="1"/>
</dbReference>
<evidence type="ECO:0000313" key="3">
    <source>
        <dbReference type="Proteomes" id="UP000005150"/>
    </source>
</evidence>
<dbReference type="OrthoDB" id="258246at2"/>
<dbReference type="InterPro" id="IPR052043">
    <property type="entry name" value="PolySaccharide_Degr_Enz"/>
</dbReference>
<organism evidence="2 3">
    <name type="scientific">Bacteroides salyersiae CL02T12C01</name>
    <dbReference type="NCBI Taxonomy" id="997887"/>
    <lineage>
        <taxon>Bacteria</taxon>
        <taxon>Pseudomonadati</taxon>
        <taxon>Bacteroidota</taxon>
        <taxon>Bacteroidia</taxon>
        <taxon>Bacteroidales</taxon>
        <taxon>Bacteroidaceae</taxon>
        <taxon>Bacteroides</taxon>
    </lineage>
</organism>
<dbReference type="PATRIC" id="fig|997887.3.peg.2872"/>
<keyword evidence="3" id="KW-1185">Reference proteome</keyword>
<accession>I9T084</accession>
<sequence length="374" mass="43828">MKKYIIIIISLFLGFLNVSVFATNEKIPYTKVEIKLLMKKVADWQIKHQREVRHHPLDWTNATLYIGMAKWAELADKVDKDEKYYKWLVNVGNRYLWKANKRMYHADDLAVCQMFIDVYNRYKDKSMLKPTIERIDWIIDHPSKGSLIIDYANQTTLERWSWCDALFMAPPIFTRLYKETGNEKYLQFMDKEYKASTIFLYDLEEKMFFRDSRYFYQREANGKKVFWGRGNGWVLGGLTEMLKDLPKKNSYRNFYEELFVEMCGRMVEIQQPDGFWHASLLDPETYAAPETSCTNFIIYALAYGINEGLLDKATYLPTLLKSWKAVLGTIDSEGKLGYVQPIGADPKKVTKDMTEVYGVGAFLMAGTELYKMAE</sequence>
<dbReference type="PANTHER" id="PTHR33886">
    <property type="entry name" value="UNSATURATED RHAMNOGALACTURONAN HYDROLASE (EUROFUNG)"/>
    <property type="match status" value="1"/>
</dbReference>
<reference evidence="2 3" key="1">
    <citation type="submission" date="2012-02" db="EMBL/GenBank/DDBJ databases">
        <title>The Genome Sequence of Bacteroides salyersiae CL02T12C01.</title>
        <authorList>
            <consortium name="The Broad Institute Genome Sequencing Platform"/>
            <person name="Earl A."/>
            <person name="Ward D."/>
            <person name="Feldgarden M."/>
            <person name="Gevers D."/>
            <person name="Zitomersky N.L."/>
            <person name="Coyne M.J."/>
            <person name="Comstock L.E."/>
            <person name="Young S.K."/>
            <person name="Zeng Q."/>
            <person name="Gargeya S."/>
            <person name="Fitzgerald M."/>
            <person name="Haas B."/>
            <person name="Abouelleil A."/>
            <person name="Alvarado L."/>
            <person name="Arachchi H.M."/>
            <person name="Berlin A."/>
            <person name="Chapman S.B."/>
            <person name="Gearin G."/>
            <person name="Goldberg J."/>
            <person name="Griggs A."/>
            <person name="Gujja S."/>
            <person name="Hansen M."/>
            <person name="Heiman D."/>
            <person name="Howarth C."/>
            <person name="Larimer J."/>
            <person name="Lui A."/>
            <person name="MacDonald P.J.P."/>
            <person name="McCowen C."/>
            <person name="Montmayeur A."/>
            <person name="Murphy C."/>
            <person name="Neiman D."/>
            <person name="Pearson M."/>
            <person name="Priest M."/>
            <person name="Roberts A."/>
            <person name="Saif S."/>
            <person name="Shea T."/>
            <person name="Sisk P."/>
            <person name="Stolte C."/>
            <person name="Sykes S."/>
            <person name="Wortman J."/>
            <person name="Nusbaum C."/>
            <person name="Birren B."/>
        </authorList>
    </citation>
    <scope>NUCLEOTIDE SEQUENCE [LARGE SCALE GENOMIC DNA]</scope>
    <source>
        <strain evidence="2 3">CL02T12C01</strain>
    </source>
</reference>
<dbReference type="GO" id="GO:0016787">
    <property type="term" value="F:hydrolase activity"/>
    <property type="evidence" value="ECO:0007669"/>
    <property type="project" value="UniProtKB-KW"/>
</dbReference>
<name>I9T084_9BACE</name>
<dbReference type="GeneID" id="93116966"/>
<dbReference type="Proteomes" id="UP000005150">
    <property type="component" value="Unassembled WGS sequence"/>
</dbReference>
<evidence type="ECO:0000256" key="1">
    <source>
        <dbReference type="ARBA" id="ARBA00022801"/>
    </source>
</evidence>
<gene>
    <name evidence="2" type="ORF">HMPREF1071_02766</name>
</gene>
<dbReference type="InterPro" id="IPR012341">
    <property type="entry name" value="6hp_glycosidase-like_sf"/>
</dbReference>
<dbReference type="GO" id="GO:0005975">
    <property type="term" value="P:carbohydrate metabolic process"/>
    <property type="evidence" value="ECO:0007669"/>
    <property type="project" value="InterPro"/>
</dbReference>
<dbReference type="InterPro" id="IPR010905">
    <property type="entry name" value="Glyco_hydro_88"/>
</dbReference>
<proteinExistence type="predicted"/>
<dbReference type="InterPro" id="IPR008928">
    <property type="entry name" value="6-hairpin_glycosidase_sf"/>
</dbReference>
<dbReference type="PANTHER" id="PTHR33886:SF8">
    <property type="entry name" value="UNSATURATED RHAMNOGALACTURONAN HYDROLASE (EUROFUNG)"/>
    <property type="match status" value="1"/>
</dbReference>
<dbReference type="Pfam" id="PF07470">
    <property type="entry name" value="Glyco_hydro_88"/>
    <property type="match status" value="1"/>
</dbReference>
<evidence type="ECO:0000313" key="2">
    <source>
        <dbReference type="EMBL" id="EIY62146.1"/>
    </source>
</evidence>
<evidence type="ECO:0008006" key="4">
    <source>
        <dbReference type="Google" id="ProtNLM"/>
    </source>
</evidence>
<comment type="caution">
    <text evidence="2">The sequence shown here is derived from an EMBL/GenBank/DDBJ whole genome shotgun (WGS) entry which is preliminary data.</text>
</comment>
<protein>
    <recommendedName>
        <fullName evidence="4">Glycosyl hydrolase family 88</fullName>
    </recommendedName>
</protein>
<dbReference type="EMBL" id="AGXV01000032">
    <property type="protein sequence ID" value="EIY62146.1"/>
    <property type="molecule type" value="Genomic_DNA"/>
</dbReference>